<sequence length="265" mass="29973">MKKFYVFIFLFFSLALFLLYTKSTLAQSKTSTENYQELLQNYRSYQDAITPFNTKKSRYLTYGTVDTQAELLDASKNLLNVETRAITSYTSFIKSLLAEATQILQYRDTVLYIKLDDELSSLNIAGGKVGTLSSLSEAETLSADFSDQYKKISRIGYQIKSIVEIESVKKIFANLQVEKNKLENFLNEQTGSTSQILAAKEKFSTLNQDFGRISDLISQAETSQKKLENGDPIGLTQEIWKNLNEAKAVIGQIITGYQNIIFSLK</sequence>
<proteinExistence type="predicted"/>
<name>A0A2M7BEP9_9BACT</name>
<protein>
    <submittedName>
        <fullName evidence="1">Uncharacterized protein</fullName>
    </submittedName>
</protein>
<dbReference type="Proteomes" id="UP000229631">
    <property type="component" value="Unassembled WGS sequence"/>
</dbReference>
<comment type="caution">
    <text evidence="1">The sequence shown here is derived from an EMBL/GenBank/DDBJ whole genome shotgun (WGS) entry which is preliminary data.</text>
</comment>
<evidence type="ECO:0000313" key="1">
    <source>
        <dbReference type="EMBL" id="PIV01595.1"/>
    </source>
</evidence>
<organism evidence="1 2">
    <name type="scientific">Candidatus Shapirobacteria bacterium CG03_land_8_20_14_0_80_39_12</name>
    <dbReference type="NCBI Taxonomy" id="1974879"/>
    <lineage>
        <taxon>Bacteria</taxon>
        <taxon>Candidatus Shapironibacteriota</taxon>
    </lineage>
</organism>
<gene>
    <name evidence="1" type="ORF">COS54_00725</name>
</gene>
<reference evidence="2" key="1">
    <citation type="submission" date="2017-09" db="EMBL/GenBank/DDBJ databases">
        <title>Depth-based differentiation of microbial function through sediment-hosted aquifers and enrichment of novel symbionts in the deep terrestrial subsurface.</title>
        <authorList>
            <person name="Probst A.J."/>
            <person name="Ladd B."/>
            <person name="Jarett J.K."/>
            <person name="Geller-Mcgrath D.E."/>
            <person name="Sieber C.M.K."/>
            <person name="Emerson J.B."/>
            <person name="Anantharaman K."/>
            <person name="Thomas B.C."/>
            <person name="Malmstrom R."/>
            <person name="Stieglmeier M."/>
            <person name="Klingl A."/>
            <person name="Woyke T."/>
            <person name="Ryan C.M."/>
            <person name="Banfield J.F."/>
        </authorList>
    </citation>
    <scope>NUCLEOTIDE SEQUENCE [LARGE SCALE GENOMIC DNA]</scope>
</reference>
<evidence type="ECO:0000313" key="2">
    <source>
        <dbReference type="Proteomes" id="UP000229631"/>
    </source>
</evidence>
<accession>A0A2M7BEP9</accession>
<dbReference type="EMBL" id="PEVC01000017">
    <property type="protein sequence ID" value="PIV01595.1"/>
    <property type="molecule type" value="Genomic_DNA"/>
</dbReference>
<dbReference type="AlphaFoldDB" id="A0A2M7BEP9"/>